<proteinExistence type="predicted"/>
<evidence type="ECO:0000256" key="1">
    <source>
        <dbReference type="SAM" id="MobiDB-lite"/>
    </source>
</evidence>
<feature type="region of interest" description="Disordered" evidence="1">
    <location>
        <begin position="1"/>
        <end position="28"/>
    </location>
</feature>
<protein>
    <submittedName>
        <fullName evidence="2">Uncharacterized protein</fullName>
    </submittedName>
</protein>
<keyword evidence="3" id="KW-1185">Reference proteome</keyword>
<dbReference type="AlphaFoldDB" id="A0A917QEE4"/>
<organism evidence="2 3">
    <name type="scientific">Streptomyces flaveus</name>
    <dbReference type="NCBI Taxonomy" id="66370"/>
    <lineage>
        <taxon>Bacteria</taxon>
        <taxon>Bacillati</taxon>
        <taxon>Actinomycetota</taxon>
        <taxon>Actinomycetes</taxon>
        <taxon>Kitasatosporales</taxon>
        <taxon>Streptomycetaceae</taxon>
        <taxon>Streptomyces</taxon>
        <taxon>Streptomyces aurantiacus group</taxon>
    </lineage>
</organism>
<comment type="caution">
    <text evidence="2">The sequence shown here is derived from an EMBL/GenBank/DDBJ whole genome shotgun (WGS) entry which is preliminary data.</text>
</comment>
<reference evidence="2" key="2">
    <citation type="submission" date="2020-09" db="EMBL/GenBank/DDBJ databases">
        <authorList>
            <person name="Sun Q."/>
            <person name="Ohkuma M."/>
        </authorList>
    </citation>
    <scope>NUCLEOTIDE SEQUENCE</scope>
    <source>
        <strain evidence="2">JCM 3035</strain>
    </source>
</reference>
<evidence type="ECO:0000313" key="2">
    <source>
        <dbReference type="EMBL" id="GGK46472.1"/>
    </source>
</evidence>
<evidence type="ECO:0000313" key="3">
    <source>
        <dbReference type="Proteomes" id="UP000637788"/>
    </source>
</evidence>
<sequence>MKEPPHAPEGPPAAPEKSQPRRKRTRPLTVQSQFLAMEGADGGVLQCYQIQAIRAALRWLVEHPDIGTQ</sequence>
<reference evidence="2" key="1">
    <citation type="journal article" date="2014" name="Int. J. Syst. Evol. Microbiol.">
        <title>Complete genome sequence of Corynebacterium casei LMG S-19264T (=DSM 44701T), isolated from a smear-ripened cheese.</title>
        <authorList>
            <consortium name="US DOE Joint Genome Institute (JGI-PGF)"/>
            <person name="Walter F."/>
            <person name="Albersmeier A."/>
            <person name="Kalinowski J."/>
            <person name="Ruckert C."/>
        </authorList>
    </citation>
    <scope>NUCLEOTIDE SEQUENCE</scope>
    <source>
        <strain evidence="2">JCM 3035</strain>
    </source>
</reference>
<name>A0A917QEE4_9ACTN</name>
<dbReference type="Proteomes" id="UP000637788">
    <property type="component" value="Unassembled WGS sequence"/>
</dbReference>
<accession>A0A917QEE4</accession>
<dbReference type="EMBL" id="BMPQ01000001">
    <property type="protein sequence ID" value="GGK46472.1"/>
    <property type="molecule type" value="Genomic_DNA"/>
</dbReference>
<dbReference type="RefSeq" id="WP_189320065.1">
    <property type="nucleotide sequence ID" value="NZ_BMPQ01000001.1"/>
</dbReference>
<gene>
    <name evidence="2" type="ORF">GCM10010094_03060</name>
</gene>